<dbReference type="Proteomes" id="UP000275951">
    <property type="component" value="Chromosome"/>
</dbReference>
<dbReference type="AlphaFoldDB" id="A0A3Q9GKZ7"/>
<accession>A0A3Q9GKZ7</accession>
<evidence type="ECO:0000313" key="1">
    <source>
        <dbReference type="EMBL" id="AZR06205.1"/>
    </source>
</evidence>
<dbReference type="InterPro" id="IPR005182">
    <property type="entry name" value="YdbS-like_PH"/>
</dbReference>
<dbReference type="PANTHER" id="PTHR37938:SF1">
    <property type="entry name" value="BLL0215 PROTEIN"/>
    <property type="match status" value="1"/>
</dbReference>
<reference evidence="1 2" key="1">
    <citation type="submission" date="2018-11" db="EMBL/GenBank/DDBJ databases">
        <title>Multidrug-resistant genes are associated with an 42-kb island TGI1 carrying a complex class 1 integron in a Trueperella pyogenes.</title>
        <authorList>
            <person name="Dong W."/>
        </authorList>
    </citation>
    <scope>NUCLEOTIDE SEQUENCE [LARGE SCALE GENOMIC DNA]</scope>
    <source>
        <strain evidence="1 2">TP4</strain>
    </source>
</reference>
<dbReference type="Pfam" id="PF03703">
    <property type="entry name" value="bPH_2"/>
    <property type="match status" value="1"/>
</dbReference>
<sequence length="162" mass="18115">MGFNEKLLASDEYVVRHMREHVKAIYGNILALIVISVTAGIALAFLPQSVSPWAQWATVATGIFLAIFLFFIPWLQWLTSTFTVTSRRIITRTGIINKTGHDIPLSRISSASYERDIVDRMFGCGTLILETSAGNPLILRDVPDVERLHVELIELLGEDEDS</sequence>
<evidence type="ECO:0000313" key="2">
    <source>
        <dbReference type="Proteomes" id="UP000275951"/>
    </source>
</evidence>
<protein>
    <submittedName>
        <fullName evidence="1">PH domain-containing protein</fullName>
    </submittedName>
</protein>
<dbReference type="RefSeq" id="WP_108726880.1">
    <property type="nucleotide sequence ID" value="NZ_CP029001.1"/>
</dbReference>
<dbReference type="EMBL" id="CP033905">
    <property type="protein sequence ID" value="AZR06205.1"/>
    <property type="molecule type" value="Genomic_DNA"/>
</dbReference>
<organism evidence="1 2">
    <name type="scientific">Trueperella pyogenes</name>
    <dbReference type="NCBI Taxonomy" id="1661"/>
    <lineage>
        <taxon>Bacteria</taxon>
        <taxon>Bacillati</taxon>
        <taxon>Actinomycetota</taxon>
        <taxon>Actinomycetes</taxon>
        <taxon>Actinomycetales</taxon>
        <taxon>Actinomycetaceae</taxon>
        <taxon>Trueperella</taxon>
    </lineage>
</organism>
<proteinExistence type="predicted"/>
<dbReference type="PANTHER" id="PTHR37938">
    <property type="entry name" value="BLL0215 PROTEIN"/>
    <property type="match status" value="1"/>
</dbReference>
<gene>
    <name evidence="1" type="ORF">EBQ10_02100</name>
</gene>
<name>A0A3Q9GKZ7_9ACTO</name>